<dbReference type="PANTHER" id="PTHR36922:SF1">
    <property type="entry name" value="DUF1993 DOMAIN-CONTAINING PROTEIN"/>
    <property type="match status" value="1"/>
</dbReference>
<dbReference type="Pfam" id="PF09351">
    <property type="entry name" value="DUF1993"/>
    <property type="match status" value="1"/>
</dbReference>
<organism evidence="1 2">
    <name type="scientific">Chromatocurvus halotolerans</name>
    <dbReference type="NCBI Taxonomy" id="1132028"/>
    <lineage>
        <taxon>Bacteria</taxon>
        <taxon>Pseudomonadati</taxon>
        <taxon>Pseudomonadota</taxon>
        <taxon>Gammaproteobacteria</taxon>
        <taxon>Cellvibrionales</taxon>
        <taxon>Halieaceae</taxon>
        <taxon>Chromatocurvus</taxon>
    </lineage>
</organism>
<reference evidence="1 2" key="1">
    <citation type="submission" date="2019-03" db="EMBL/GenBank/DDBJ databases">
        <title>Genomic Encyclopedia of Type Strains, Phase IV (KMG-IV): sequencing the most valuable type-strain genomes for metagenomic binning, comparative biology and taxonomic classification.</title>
        <authorList>
            <person name="Goeker M."/>
        </authorList>
    </citation>
    <scope>NUCLEOTIDE SEQUENCE [LARGE SCALE GENOMIC DNA]</scope>
    <source>
        <strain evidence="1 2">DSM 23344</strain>
    </source>
</reference>
<gene>
    <name evidence="1" type="ORF">EV688_101341</name>
</gene>
<dbReference type="SUPFAM" id="SSF109854">
    <property type="entry name" value="DinB/YfiT-like putative metalloenzymes"/>
    <property type="match status" value="1"/>
</dbReference>
<evidence type="ECO:0000313" key="1">
    <source>
        <dbReference type="EMBL" id="TCO78524.1"/>
    </source>
</evidence>
<dbReference type="PANTHER" id="PTHR36922">
    <property type="entry name" value="BLL2446 PROTEIN"/>
    <property type="match status" value="1"/>
</dbReference>
<dbReference type="OrthoDB" id="338237at2"/>
<comment type="caution">
    <text evidence="1">The sequence shown here is derived from an EMBL/GenBank/DDBJ whole genome shotgun (WGS) entry which is preliminary data.</text>
</comment>
<protein>
    <recommendedName>
        <fullName evidence="3">DUF1993 domain-containing protein</fullName>
    </recommendedName>
</protein>
<dbReference type="AlphaFoldDB" id="A0A4R2KX03"/>
<proteinExistence type="predicted"/>
<dbReference type="EMBL" id="SLWX01000001">
    <property type="protein sequence ID" value="TCO78524.1"/>
    <property type="molecule type" value="Genomic_DNA"/>
</dbReference>
<dbReference type="Gene3D" id="1.20.120.450">
    <property type="entry name" value="dinb family like domain"/>
    <property type="match status" value="1"/>
</dbReference>
<dbReference type="InterPro" id="IPR034660">
    <property type="entry name" value="DinB/YfiT-like"/>
</dbReference>
<keyword evidence="2" id="KW-1185">Reference proteome</keyword>
<dbReference type="Proteomes" id="UP000294980">
    <property type="component" value="Unassembled WGS sequence"/>
</dbReference>
<dbReference type="InterPro" id="IPR018531">
    <property type="entry name" value="DUF1993"/>
</dbReference>
<sequence length="172" mass="19115">MGISLYDVSVASFQQTLGAVAGILKKGESHCSEHGIDLQELVESRLHADMLPLRFQIQSVVHHSRGAIEGARAGKFMPPSGPDHDYAGLQQLVADACSELDAVGREDVDSLEGRDVIFQIGDFRLDFLAEDFLMTFSLPNMHFHATTAYDILRMRGVPLGKRDYLGRMRIKR</sequence>
<evidence type="ECO:0000313" key="2">
    <source>
        <dbReference type="Proteomes" id="UP000294980"/>
    </source>
</evidence>
<dbReference type="RefSeq" id="WP_117316717.1">
    <property type="nucleotide sequence ID" value="NZ_QQSW01000006.1"/>
</dbReference>
<evidence type="ECO:0008006" key="3">
    <source>
        <dbReference type="Google" id="ProtNLM"/>
    </source>
</evidence>
<accession>A0A4R2KX03</accession>
<name>A0A4R2KX03_9GAMM</name>